<dbReference type="GO" id="GO:0051539">
    <property type="term" value="F:4 iron, 4 sulfur cluster binding"/>
    <property type="evidence" value="ECO:0007669"/>
    <property type="project" value="UniProtKB-KW"/>
</dbReference>
<keyword evidence="4" id="KW-0500">Molybdenum</keyword>
<comment type="similarity">
    <text evidence="2">Belongs to the prokaryotic molybdopterin-containing oxidoreductase family.</text>
</comment>
<dbReference type="Pfam" id="PF04879">
    <property type="entry name" value="Molybdop_Fe4S4"/>
    <property type="match status" value="1"/>
</dbReference>
<evidence type="ECO:0000259" key="11">
    <source>
        <dbReference type="PROSITE" id="PS51669"/>
    </source>
</evidence>
<organism evidence="12 13">
    <name type="scientific">Gordonibacter massiliensis</name>
    <name type="common">ex Traore et al. 2017</name>
    <dbReference type="NCBI Taxonomy" id="1841863"/>
    <lineage>
        <taxon>Bacteria</taxon>
        <taxon>Bacillati</taxon>
        <taxon>Actinomycetota</taxon>
        <taxon>Coriobacteriia</taxon>
        <taxon>Eggerthellales</taxon>
        <taxon>Eggerthellaceae</taxon>
        <taxon>Gordonibacter</taxon>
    </lineage>
</organism>
<evidence type="ECO:0000256" key="3">
    <source>
        <dbReference type="ARBA" id="ARBA00022485"/>
    </source>
</evidence>
<dbReference type="Gene3D" id="3.40.50.740">
    <property type="match status" value="1"/>
</dbReference>
<keyword evidence="7" id="KW-0560">Oxidoreductase</keyword>
<keyword evidence="8" id="KW-0408">Iron</keyword>
<dbReference type="Proteomes" id="UP000587396">
    <property type="component" value="Unassembled WGS sequence"/>
</dbReference>
<evidence type="ECO:0000256" key="9">
    <source>
        <dbReference type="ARBA" id="ARBA00023014"/>
    </source>
</evidence>
<evidence type="ECO:0000256" key="6">
    <source>
        <dbReference type="ARBA" id="ARBA00022729"/>
    </source>
</evidence>
<keyword evidence="9" id="KW-0411">Iron-sulfur</keyword>
<dbReference type="GO" id="GO:0016491">
    <property type="term" value="F:oxidoreductase activity"/>
    <property type="evidence" value="ECO:0007669"/>
    <property type="project" value="UniProtKB-KW"/>
</dbReference>
<evidence type="ECO:0000256" key="10">
    <source>
        <dbReference type="SAM" id="SignalP"/>
    </source>
</evidence>
<evidence type="ECO:0000256" key="4">
    <source>
        <dbReference type="ARBA" id="ARBA00022505"/>
    </source>
</evidence>
<evidence type="ECO:0000313" key="12">
    <source>
        <dbReference type="EMBL" id="MBC2888900.1"/>
    </source>
</evidence>
<dbReference type="PROSITE" id="PS51669">
    <property type="entry name" value="4FE4S_MOW_BIS_MGD"/>
    <property type="match status" value="1"/>
</dbReference>
<dbReference type="InterPro" id="IPR006657">
    <property type="entry name" value="MoPterin_dinucl-bd_dom"/>
</dbReference>
<proteinExistence type="inferred from homology"/>
<comment type="caution">
    <text evidence="12">The sequence shown here is derived from an EMBL/GenBank/DDBJ whole genome shotgun (WGS) entry which is preliminary data.</text>
</comment>
<dbReference type="InterPro" id="IPR006963">
    <property type="entry name" value="Mopterin_OxRdtase_4Fe-4S_dom"/>
</dbReference>
<evidence type="ECO:0000256" key="8">
    <source>
        <dbReference type="ARBA" id="ARBA00023004"/>
    </source>
</evidence>
<dbReference type="InterPro" id="IPR006311">
    <property type="entry name" value="TAT_signal"/>
</dbReference>
<dbReference type="InterPro" id="IPR009010">
    <property type="entry name" value="Asp_de-COase-like_dom_sf"/>
</dbReference>
<feature type="signal peptide" evidence="10">
    <location>
        <begin position="1"/>
        <end position="34"/>
    </location>
</feature>
<name>A0A842JII6_9ACTN</name>
<keyword evidence="3" id="KW-0004">4Fe-4S</keyword>
<dbReference type="PROSITE" id="PS00932">
    <property type="entry name" value="MOLYBDOPTERIN_PROK_3"/>
    <property type="match status" value="1"/>
</dbReference>
<evidence type="ECO:0000256" key="7">
    <source>
        <dbReference type="ARBA" id="ARBA00023002"/>
    </source>
</evidence>
<evidence type="ECO:0000313" key="13">
    <source>
        <dbReference type="Proteomes" id="UP000587396"/>
    </source>
</evidence>
<dbReference type="InterPro" id="IPR006656">
    <property type="entry name" value="Mopterin_OxRdtase"/>
</dbReference>
<dbReference type="InterPro" id="IPR050612">
    <property type="entry name" value="Prok_Mopterin_Oxidored"/>
</dbReference>
<keyword evidence="13" id="KW-1185">Reference proteome</keyword>
<dbReference type="GO" id="GO:0046872">
    <property type="term" value="F:metal ion binding"/>
    <property type="evidence" value="ECO:0007669"/>
    <property type="project" value="UniProtKB-KW"/>
</dbReference>
<dbReference type="Gene3D" id="3.40.228.10">
    <property type="entry name" value="Dimethylsulfoxide Reductase, domain 2"/>
    <property type="match status" value="1"/>
</dbReference>
<dbReference type="Gene3D" id="2.20.25.90">
    <property type="entry name" value="ADC-like domains"/>
    <property type="match status" value="1"/>
</dbReference>
<keyword evidence="6 10" id="KW-0732">Signal</keyword>
<comment type="cofactor">
    <cofactor evidence="1">
        <name>Mo-bis(molybdopterin guanine dinucleotide)</name>
        <dbReference type="ChEBI" id="CHEBI:60539"/>
    </cofactor>
</comment>
<protein>
    <submittedName>
        <fullName evidence="12">Molybdopterin-dependent oxidoreductase</fullName>
    </submittedName>
</protein>
<dbReference type="RefSeq" id="WP_185904815.1">
    <property type="nucleotide sequence ID" value="NZ_JACMSE010000003.1"/>
</dbReference>
<dbReference type="SUPFAM" id="SSF53706">
    <property type="entry name" value="Formate dehydrogenase/DMSO reductase, domains 1-3"/>
    <property type="match status" value="1"/>
</dbReference>
<dbReference type="Pfam" id="PF01568">
    <property type="entry name" value="Molydop_binding"/>
    <property type="match status" value="1"/>
</dbReference>
<feature type="chain" id="PRO_5032415252" evidence="10">
    <location>
        <begin position="35"/>
        <end position="716"/>
    </location>
</feature>
<dbReference type="PANTHER" id="PTHR43742">
    <property type="entry name" value="TRIMETHYLAMINE-N-OXIDE REDUCTASE"/>
    <property type="match status" value="1"/>
</dbReference>
<dbReference type="PANTHER" id="PTHR43742:SF9">
    <property type="entry name" value="TETRATHIONATE REDUCTASE SUBUNIT A"/>
    <property type="match status" value="1"/>
</dbReference>
<dbReference type="InterPro" id="IPR006655">
    <property type="entry name" value="Mopterin_OxRdtase_prok_CS"/>
</dbReference>
<evidence type="ECO:0000256" key="1">
    <source>
        <dbReference type="ARBA" id="ARBA00001942"/>
    </source>
</evidence>
<sequence>MAMTVSRRSFLAASAGAVALASAGGLAGAGPALAAEGSKDGAADDERVTTLCAGCGNKCGMAAYVRDGKLRRVEGLASHPFTGGYLCGRGQGYPRVAYAQDRVQTPLKADGAGGFDPVSWDEAVADIARHMKDAGPQKTGWFQDGRGTDKYYTQRLMAAFGSANFYDEGALSDVDISTVIMSVLGAFPAPSAAESKCIVLLDKSSYEGVRPGEIEEIIKARGNGAKVYAVDPRLCSFCSLATEWVPVKPGFELAFLLGVSSFIVKNDLYDHAFVEANGHGFEDYARALEAYPLSWASEKTGVAADKLEEVARTLAEAAPQCYVDLQWAGTLGTGYANSAEEIRALLLLNALLGNFNQPGGLVFPVSPWLGPDALDASVFVPTAKVTTPPAGDGDFSLTHATSCQAGLRAGLEAAVFCEGDPLTDWPDAQGTEAAFKAIPFKVAIATSMTPTAKASDYVLPALTYLERPGIVDTATAVTSVATLRNKVIEPVAPEAKAVYEIVVALAKPLGLDAYFSFSLDDYNEALCKAYGVSYDALRKESVAEMPKCTLTYGTMPFMMSASKKIEFSCDAFAAAGRSATPAWVEPAVQPGGDKVRLITGDQFTQVRSYTLASDQLRQDALDNGMDRLWVNPAVADKVGIADGDRVKVTSETGQTVATAKVTEKVHPEAVYLPPHYGRADLGFGASLQSLVPCQYEPGTGAAMLNEVLVTLQKEGA</sequence>
<dbReference type="Pfam" id="PF00384">
    <property type="entry name" value="Molybdopterin"/>
    <property type="match status" value="1"/>
</dbReference>
<dbReference type="AlphaFoldDB" id="A0A842JII6"/>
<reference evidence="12 13" key="1">
    <citation type="submission" date="2020-08" db="EMBL/GenBank/DDBJ databases">
        <authorList>
            <person name="Liu C."/>
            <person name="Sun Q."/>
        </authorList>
    </citation>
    <scope>NUCLEOTIDE SEQUENCE [LARGE SCALE GENOMIC DNA]</scope>
    <source>
        <strain evidence="12 13">N22</strain>
    </source>
</reference>
<gene>
    <name evidence="12" type="ORF">H7313_05995</name>
</gene>
<dbReference type="SUPFAM" id="SSF50692">
    <property type="entry name" value="ADC-like"/>
    <property type="match status" value="1"/>
</dbReference>
<feature type="domain" description="4Fe-4S Mo/W bis-MGD-type" evidence="11">
    <location>
        <begin position="45"/>
        <end position="101"/>
    </location>
</feature>
<keyword evidence="5" id="KW-0479">Metal-binding</keyword>
<dbReference type="Gene3D" id="2.40.40.20">
    <property type="match status" value="1"/>
</dbReference>
<dbReference type="SMART" id="SM00926">
    <property type="entry name" value="Molybdop_Fe4S4"/>
    <property type="match status" value="1"/>
</dbReference>
<dbReference type="PROSITE" id="PS51318">
    <property type="entry name" value="TAT"/>
    <property type="match status" value="1"/>
</dbReference>
<dbReference type="EMBL" id="JACMSE010000003">
    <property type="protein sequence ID" value="MBC2888900.1"/>
    <property type="molecule type" value="Genomic_DNA"/>
</dbReference>
<dbReference type="Gene3D" id="3.30.2070.10">
    <property type="entry name" value="Formate dehydrogenase/DMSO reductase"/>
    <property type="match status" value="1"/>
</dbReference>
<evidence type="ECO:0000256" key="2">
    <source>
        <dbReference type="ARBA" id="ARBA00010312"/>
    </source>
</evidence>
<evidence type="ECO:0000256" key="5">
    <source>
        <dbReference type="ARBA" id="ARBA00022723"/>
    </source>
</evidence>
<dbReference type="GO" id="GO:0043546">
    <property type="term" value="F:molybdopterin cofactor binding"/>
    <property type="evidence" value="ECO:0007669"/>
    <property type="project" value="InterPro"/>
</dbReference>
<accession>A0A842JII6</accession>